<feature type="domain" description="HTH tetR-type" evidence="4">
    <location>
        <begin position="13"/>
        <end position="73"/>
    </location>
</feature>
<evidence type="ECO:0000313" key="6">
    <source>
        <dbReference type="Proteomes" id="UP000831775"/>
    </source>
</evidence>
<sequence length="167" mass="17633">MTTTSRRPRRKPGENRERLLEAGLIEFGLLGYHGASTAAIASRADVPQPHVYSSFATKRELFLACVVRVVKGLSLWGDARTPGSVADADARLLFQAVAAARSHELAPDLGRVLDDLEEHLGEERLLAVVARGAAVLLDPESSASPASPASPESPESPASLESPTSLG</sequence>
<dbReference type="InterPro" id="IPR001647">
    <property type="entry name" value="HTH_TetR"/>
</dbReference>
<dbReference type="InterPro" id="IPR009057">
    <property type="entry name" value="Homeodomain-like_sf"/>
</dbReference>
<evidence type="ECO:0000256" key="3">
    <source>
        <dbReference type="SAM" id="MobiDB-lite"/>
    </source>
</evidence>
<dbReference type="PROSITE" id="PS50977">
    <property type="entry name" value="HTH_TETR_2"/>
    <property type="match status" value="1"/>
</dbReference>
<feature type="region of interest" description="Disordered" evidence="3">
    <location>
        <begin position="140"/>
        <end position="167"/>
    </location>
</feature>
<evidence type="ECO:0000259" key="4">
    <source>
        <dbReference type="PROSITE" id="PS50977"/>
    </source>
</evidence>
<proteinExistence type="predicted"/>
<reference evidence="5 6" key="1">
    <citation type="submission" date="2022-04" db="EMBL/GenBank/DDBJ databases">
        <title>Leucobacter sp. isolated from rhizosphere of onion.</title>
        <authorList>
            <person name="Won M."/>
            <person name="Lee C.-M."/>
            <person name="Woen H.-Y."/>
            <person name="Kwon S.-W."/>
        </authorList>
    </citation>
    <scope>NUCLEOTIDE SEQUENCE [LARGE SCALE GENOMIC DNA]</scope>
    <source>
        <strain evidence="5 6">H25R-14</strain>
    </source>
</reference>
<name>A0ABY4FXH0_9MICO</name>
<dbReference type="Pfam" id="PF00440">
    <property type="entry name" value="TetR_N"/>
    <property type="match status" value="1"/>
</dbReference>
<dbReference type="PANTHER" id="PTHR30055:SF146">
    <property type="entry name" value="HTH-TYPE TRANSCRIPTIONAL DUAL REGULATOR CECR"/>
    <property type="match status" value="1"/>
</dbReference>
<gene>
    <name evidence="5" type="ORF">MUN76_03160</name>
</gene>
<dbReference type="RefSeq" id="WP_244687068.1">
    <property type="nucleotide sequence ID" value="NZ_CP095043.1"/>
</dbReference>
<keyword evidence="6" id="KW-1185">Reference proteome</keyword>
<accession>A0ABY4FXH0</accession>
<protein>
    <submittedName>
        <fullName evidence="5">TetR/AcrR family transcriptional regulator</fullName>
    </submittedName>
</protein>
<feature type="DNA-binding region" description="H-T-H motif" evidence="2">
    <location>
        <begin position="36"/>
        <end position="55"/>
    </location>
</feature>
<dbReference type="Gene3D" id="1.10.357.10">
    <property type="entry name" value="Tetracycline Repressor, domain 2"/>
    <property type="match status" value="1"/>
</dbReference>
<dbReference type="PANTHER" id="PTHR30055">
    <property type="entry name" value="HTH-TYPE TRANSCRIPTIONAL REGULATOR RUTR"/>
    <property type="match status" value="1"/>
</dbReference>
<dbReference type="Proteomes" id="UP000831775">
    <property type="component" value="Chromosome"/>
</dbReference>
<dbReference type="SUPFAM" id="SSF46689">
    <property type="entry name" value="Homeodomain-like"/>
    <property type="match status" value="1"/>
</dbReference>
<evidence type="ECO:0000256" key="1">
    <source>
        <dbReference type="ARBA" id="ARBA00023125"/>
    </source>
</evidence>
<organism evidence="5 6">
    <name type="scientific">Leucobacter rhizosphaerae</name>
    <dbReference type="NCBI Taxonomy" id="2932245"/>
    <lineage>
        <taxon>Bacteria</taxon>
        <taxon>Bacillati</taxon>
        <taxon>Actinomycetota</taxon>
        <taxon>Actinomycetes</taxon>
        <taxon>Micrococcales</taxon>
        <taxon>Microbacteriaceae</taxon>
        <taxon>Leucobacter</taxon>
    </lineage>
</organism>
<dbReference type="EMBL" id="CP095043">
    <property type="protein sequence ID" value="UOQ60990.1"/>
    <property type="molecule type" value="Genomic_DNA"/>
</dbReference>
<evidence type="ECO:0000313" key="5">
    <source>
        <dbReference type="EMBL" id="UOQ60990.1"/>
    </source>
</evidence>
<keyword evidence="1 2" id="KW-0238">DNA-binding</keyword>
<dbReference type="InterPro" id="IPR050109">
    <property type="entry name" value="HTH-type_TetR-like_transc_reg"/>
</dbReference>
<evidence type="ECO:0000256" key="2">
    <source>
        <dbReference type="PROSITE-ProRule" id="PRU00335"/>
    </source>
</evidence>